<keyword evidence="1" id="KW-0175">Coiled coil</keyword>
<reference evidence="2 3" key="1">
    <citation type="submission" date="2022-12" db="EMBL/GenBank/DDBJ databases">
        <title>Chromosome-level genome of Tegillarca granosa.</title>
        <authorList>
            <person name="Kim J."/>
        </authorList>
    </citation>
    <scope>NUCLEOTIDE SEQUENCE [LARGE SCALE GENOMIC DNA]</scope>
    <source>
        <strain evidence="2">Teg-2019</strain>
        <tissue evidence="2">Adductor muscle</tissue>
    </source>
</reference>
<keyword evidence="3" id="KW-1185">Reference proteome</keyword>
<name>A0ABQ9E3L1_TEGGR</name>
<protein>
    <submittedName>
        <fullName evidence="2">Uncharacterized protein</fullName>
    </submittedName>
</protein>
<accession>A0ABQ9E3L1</accession>
<evidence type="ECO:0000256" key="1">
    <source>
        <dbReference type="SAM" id="Coils"/>
    </source>
</evidence>
<sequence length="258" mass="29535">MEIPKPEKFCAYNVADADIWINKFIQYTDVLEWSEIKSTRAFPLFLENSALVWYLLLDDNIKKDFKLLCEAFVQRYGMNHVDRQSKLVEVIKMKQKNDENVTDFIARVEDRCYRANATCIMDHVIQHGEIKTPMLMNNINPKTTEEVITSAKIGQSVDTVSREQENERQQEIQEKLDKKLKKLKQKLTNSEINETNIAPAISDSKSDNSCTVNIRIGDSVLPALVDSGAAVSVVRLDVYHKTGHKNKFIIKKATIPDS</sequence>
<gene>
    <name evidence="2" type="ORF">KUTeg_024414</name>
</gene>
<dbReference type="Proteomes" id="UP001217089">
    <property type="component" value="Unassembled WGS sequence"/>
</dbReference>
<dbReference type="PROSITE" id="PS00141">
    <property type="entry name" value="ASP_PROTEASE"/>
    <property type="match status" value="1"/>
</dbReference>
<comment type="caution">
    <text evidence="2">The sequence shown here is derived from an EMBL/GenBank/DDBJ whole genome shotgun (WGS) entry which is preliminary data.</text>
</comment>
<feature type="coiled-coil region" evidence="1">
    <location>
        <begin position="162"/>
        <end position="193"/>
    </location>
</feature>
<proteinExistence type="predicted"/>
<evidence type="ECO:0000313" key="2">
    <source>
        <dbReference type="EMBL" id="KAJ8297883.1"/>
    </source>
</evidence>
<organism evidence="2 3">
    <name type="scientific">Tegillarca granosa</name>
    <name type="common">Malaysian cockle</name>
    <name type="synonym">Anadara granosa</name>
    <dbReference type="NCBI Taxonomy" id="220873"/>
    <lineage>
        <taxon>Eukaryota</taxon>
        <taxon>Metazoa</taxon>
        <taxon>Spiralia</taxon>
        <taxon>Lophotrochozoa</taxon>
        <taxon>Mollusca</taxon>
        <taxon>Bivalvia</taxon>
        <taxon>Autobranchia</taxon>
        <taxon>Pteriomorphia</taxon>
        <taxon>Arcoida</taxon>
        <taxon>Arcoidea</taxon>
        <taxon>Arcidae</taxon>
        <taxon>Tegillarca</taxon>
    </lineage>
</organism>
<evidence type="ECO:0000313" key="3">
    <source>
        <dbReference type="Proteomes" id="UP001217089"/>
    </source>
</evidence>
<dbReference type="EMBL" id="JARBDR010000923">
    <property type="protein sequence ID" value="KAJ8297883.1"/>
    <property type="molecule type" value="Genomic_DNA"/>
</dbReference>
<dbReference type="InterPro" id="IPR001969">
    <property type="entry name" value="Aspartic_peptidase_AS"/>
</dbReference>